<feature type="compositionally biased region" description="Polar residues" evidence="1">
    <location>
        <begin position="57"/>
        <end position="75"/>
    </location>
</feature>
<organism evidence="2">
    <name type="scientific">Lygus hesperus</name>
    <name type="common">Western plant bug</name>
    <dbReference type="NCBI Taxonomy" id="30085"/>
    <lineage>
        <taxon>Eukaryota</taxon>
        <taxon>Metazoa</taxon>
        <taxon>Ecdysozoa</taxon>
        <taxon>Arthropoda</taxon>
        <taxon>Hexapoda</taxon>
        <taxon>Insecta</taxon>
        <taxon>Pterygota</taxon>
        <taxon>Neoptera</taxon>
        <taxon>Paraneoptera</taxon>
        <taxon>Hemiptera</taxon>
        <taxon>Heteroptera</taxon>
        <taxon>Panheteroptera</taxon>
        <taxon>Cimicomorpha</taxon>
        <taxon>Miridae</taxon>
        <taxon>Mirini</taxon>
        <taxon>Lygus</taxon>
    </lineage>
</organism>
<feature type="region of interest" description="Disordered" evidence="1">
    <location>
        <begin position="1"/>
        <end position="75"/>
    </location>
</feature>
<dbReference type="AlphaFoldDB" id="A0A146LDM4"/>
<accession>A0A146LDM4</accession>
<evidence type="ECO:0000313" key="3">
    <source>
        <dbReference type="EMBL" id="JAQ05768.1"/>
    </source>
</evidence>
<gene>
    <name evidence="3" type="ORF">g.35152</name>
    <name evidence="2" type="ORF">g.35157</name>
</gene>
<name>A0A146LDM4_LYGHE</name>
<feature type="non-terminal residue" evidence="2">
    <location>
        <position position="1"/>
    </location>
</feature>
<sequence>KGIGDASTTNDSGRIGDASTTSDSKGIGDASTTNDSGRIGDASTTSDSGGIGDARVTSDSGRIGNNSACTGSTQNKKMPEIYHLSTLRPRSMSVPTAIYTAKRNYKDIYVADLSMIDTVYGILQPFTLQEQYILWSCVYGEDISTVPATVATAAKSTGTSA</sequence>
<evidence type="ECO:0000313" key="2">
    <source>
        <dbReference type="EMBL" id="JAQ05226.1"/>
    </source>
</evidence>
<dbReference type="EMBL" id="GDHC01013403">
    <property type="protein sequence ID" value="JAQ05226.1"/>
    <property type="molecule type" value="Transcribed_RNA"/>
</dbReference>
<protein>
    <submittedName>
        <fullName evidence="2">Uncharacterized protein</fullName>
    </submittedName>
</protein>
<feature type="compositionally biased region" description="Polar residues" evidence="1">
    <location>
        <begin position="1"/>
        <end position="48"/>
    </location>
</feature>
<reference evidence="2" key="1">
    <citation type="journal article" date="2016" name="Gigascience">
        <title>De novo construction of an expanded transcriptome assembly for the western tarnished plant bug, Lygus hesperus.</title>
        <authorList>
            <person name="Tassone E.E."/>
            <person name="Geib S.M."/>
            <person name="Hall B."/>
            <person name="Fabrick J.A."/>
            <person name="Brent C.S."/>
            <person name="Hull J.J."/>
        </authorList>
    </citation>
    <scope>NUCLEOTIDE SEQUENCE</scope>
</reference>
<evidence type="ECO:0000256" key="1">
    <source>
        <dbReference type="SAM" id="MobiDB-lite"/>
    </source>
</evidence>
<proteinExistence type="predicted"/>
<dbReference type="EMBL" id="GDHC01012861">
    <property type="protein sequence ID" value="JAQ05768.1"/>
    <property type="molecule type" value="Transcribed_RNA"/>
</dbReference>